<dbReference type="AlphaFoldDB" id="A0A935Q1R6"/>
<dbReference type="InterPro" id="IPR014729">
    <property type="entry name" value="Rossmann-like_a/b/a_fold"/>
</dbReference>
<gene>
    <name evidence="4" type="ORF">IPJ27_22760</name>
</gene>
<evidence type="ECO:0000313" key="5">
    <source>
        <dbReference type="Proteomes" id="UP000697998"/>
    </source>
</evidence>
<protein>
    <recommendedName>
        <fullName evidence="2">Universal stress protein</fullName>
    </recommendedName>
</protein>
<feature type="domain" description="UspA" evidence="3">
    <location>
        <begin position="1"/>
        <end position="147"/>
    </location>
</feature>
<comment type="similarity">
    <text evidence="1 2">Belongs to the universal stress protein A family.</text>
</comment>
<proteinExistence type="inferred from homology"/>
<comment type="subcellular location">
    <subcellularLocation>
        <location evidence="2">Cytoplasm</location>
    </subcellularLocation>
</comment>
<evidence type="ECO:0000259" key="3">
    <source>
        <dbReference type="Pfam" id="PF00582"/>
    </source>
</evidence>
<dbReference type="EMBL" id="JADJMH010000034">
    <property type="protein sequence ID" value="MBK7677354.1"/>
    <property type="molecule type" value="Genomic_DNA"/>
</dbReference>
<keyword evidence="2" id="KW-0963">Cytoplasm</keyword>
<evidence type="ECO:0000256" key="2">
    <source>
        <dbReference type="PIRNR" id="PIRNR006276"/>
    </source>
</evidence>
<evidence type="ECO:0000256" key="1">
    <source>
        <dbReference type="ARBA" id="ARBA00008791"/>
    </source>
</evidence>
<dbReference type="CDD" id="cd00293">
    <property type="entry name" value="USP-like"/>
    <property type="match status" value="1"/>
</dbReference>
<name>A0A935Q1R6_9PROT</name>
<dbReference type="PANTHER" id="PTHR46268:SF15">
    <property type="entry name" value="UNIVERSAL STRESS PROTEIN HP_0031"/>
    <property type="match status" value="1"/>
</dbReference>
<dbReference type="Gene3D" id="3.40.50.620">
    <property type="entry name" value="HUPs"/>
    <property type="match status" value="1"/>
</dbReference>
<dbReference type="InterPro" id="IPR006016">
    <property type="entry name" value="UspA"/>
</dbReference>
<reference evidence="4 5" key="1">
    <citation type="submission" date="2020-10" db="EMBL/GenBank/DDBJ databases">
        <title>Connecting structure to function with the recovery of over 1000 high-quality activated sludge metagenome-assembled genomes encoding full-length rRNA genes using long-read sequencing.</title>
        <authorList>
            <person name="Singleton C.M."/>
            <person name="Petriglieri F."/>
            <person name="Kristensen J.M."/>
            <person name="Kirkegaard R.H."/>
            <person name="Michaelsen T.Y."/>
            <person name="Andersen M.H."/>
            <person name="Karst S.M."/>
            <person name="Dueholm M.S."/>
            <person name="Nielsen P.H."/>
            <person name="Albertsen M."/>
        </authorList>
    </citation>
    <scope>NUCLEOTIDE SEQUENCE [LARGE SCALE GENOMIC DNA]</scope>
    <source>
        <strain evidence="4">EsbW_18-Q3-R4-48_BATAC.285</strain>
    </source>
</reference>
<dbReference type="SUPFAM" id="SSF52402">
    <property type="entry name" value="Adenine nucleotide alpha hydrolases-like"/>
    <property type="match status" value="1"/>
</dbReference>
<dbReference type="InterPro" id="IPR006015">
    <property type="entry name" value="Universal_stress_UspA"/>
</dbReference>
<organism evidence="4 5">
    <name type="scientific">Candidatus Accumulibacter proximus</name>
    <dbReference type="NCBI Taxonomy" id="2954385"/>
    <lineage>
        <taxon>Bacteria</taxon>
        <taxon>Pseudomonadati</taxon>
        <taxon>Pseudomonadota</taxon>
        <taxon>Betaproteobacteria</taxon>
        <taxon>Candidatus Accumulibacter</taxon>
    </lineage>
</organism>
<comment type="caution">
    <text evidence="4">The sequence shown here is derived from an EMBL/GenBank/DDBJ whole genome shotgun (WGS) entry which is preliminary data.</text>
</comment>
<accession>A0A935Q1R6</accession>
<dbReference type="PRINTS" id="PR01438">
    <property type="entry name" value="UNVRSLSTRESS"/>
</dbReference>
<dbReference type="Proteomes" id="UP000697998">
    <property type="component" value="Unassembled WGS sequence"/>
</dbReference>
<dbReference type="GO" id="GO:0005737">
    <property type="term" value="C:cytoplasm"/>
    <property type="evidence" value="ECO:0007669"/>
    <property type="project" value="UniProtKB-SubCell"/>
</dbReference>
<sequence>MFKNILVPTDGSELSKETARRAVSFAKEAGARITAFFAKPEYPVSYYGEGALIDPTTPEKFAELAEQQAQQTLDFVVQLCDSAGVPVEKLSLISDIPYQAIIDAATQAGCDLIFMASHGRRGFTALLLGSETNKVLTHSKIPVLVYR</sequence>
<dbReference type="PIRSF" id="PIRSF006276">
    <property type="entry name" value="UspA"/>
    <property type="match status" value="1"/>
</dbReference>
<dbReference type="Pfam" id="PF00582">
    <property type="entry name" value="Usp"/>
    <property type="match status" value="1"/>
</dbReference>
<evidence type="ECO:0000313" key="4">
    <source>
        <dbReference type="EMBL" id="MBK7677354.1"/>
    </source>
</evidence>
<dbReference type="PANTHER" id="PTHR46268">
    <property type="entry name" value="STRESS RESPONSE PROTEIN NHAX"/>
    <property type="match status" value="1"/>
</dbReference>